<feature type="compositionally biased region" description="Basic residues" evidence="1">
    <location>
        <begin position="68"/>
        <end position="87"/>
    </location>
</feature>
<gene>
    <name evidence="2" type="ORF">OJAV_G00086110</name>
</gene>
<evidence type="ECO:0000256" key="1">
    <source>
        <dbReference type="SAM" id="MobiDB-lite"/>
    </source>
</evidence>
<reference evidence="2 3" key="1">
    <citation type="submission" date="2018-11" db="EMBL/GenBank/DDBJ databases">
        <authorList>
            <person name="Lopez-Roques C."/>
            <person name="Donnadieu C."/>
            <person name="Bouchez O."/>
            <person name="Klopp C."/>
            <person name="Cabau C."/>
            <person name="Zahm M."/>
        </authorList>
    </citation>
    <scope>NUCLEOTIDE SEQUENCE [LARGE SCALE GENOMIC DNA]</scope>
    <source>
        <strain evidence="2">RS831</strain>
        <tissue evidence="2">Whole body</tissue>
    </source>
</reference>
<feature type="compositionally biased region" description="Basic residues" evidence="1">
    <location>
        <begin position="95"/>
        <end position="113"/>
    </location>
</feature>
<dbReference type="EMBL" id="CM012445">
    <property type="protein sequence ID" value="RVE67861.1"/>
    <property type="molecule type" value="Genomic_DNA"/>
</dbReference>
<sequence>MEGDGSCLLAVRSETTACQPLKTDDGESADAWAASGTRSGCIKKSRRKRHSHRHRTRNPSFDELLSPRKGKKKKRKSERRRRKRNRSPSHSLSPLRKKKKKKKKSSKKSKRHR</sequence>
<dbReference type="Proteomes" id="UP000283210">
    <property type="component" value="Chromosome 9"/>
</dbReference>
<accession>A0A3S2MVK7</accession>
<evidence type="ECO:0000313" key="3">
    <source>
        <dbReference type="Proteomes" id="UP000283210"/>
    </source>
</evidence>
<protein>
    <submittedName>
        <fullName evidence="2">Uncharacterized protein</fullName>
    </submittedName>
</protein>
<proteinExistence type="predicted"/>
<feature type="compositionally biased region" description="Basic residues" evidence="1">
    <location>
        <begin position="41"/>
        <end position="57"/>
    </location>
</feature>
<name>A0A3S2MVK7_ORYJA</name>
<evidence type="ECO:0000313" key="2">
    <source>
        <dbReference type="EMBL" id="RVE67861.1"/>
    </source>
</evidence>
<organism evidence="2 3">
    <name type="scientific">Oryzias javanicus</name>
    <name type="common">Javanese ricefish</name>
    <name type="synonym">Aplocheilus javanicus</name>
    <dbReference type="NCBI Taxonomy" id="123683"/>
    <lineage>
        <taxon>Eukaryota</taxon>
        <taxon>Metazoa</taxon>
        <taxon>Chordata</taxon>
        <taxon>Craniata</taxon>
        <taxon>Vertebrata</taxon>
        <taxon>Euteleostomi</taxon>
        <taxon>Actinopterygii</taxon>
        <taxon>Neopterygii</taxon>
        <taxon>Teleostei</taxon>
        <taxon>Neoteleostei</taxon>
        <taxon>Acanthomorphata</taxon>
        <taxon>Ovalentaria</taxon>
        <taxon>Atherinomorphae</taxon>
        <taxon>Beloniformes</taxon>
        <taxon>Adrianichthyidae</taxon>
        <taxon>Oryziinae</taxon>
        <taxon>Oryzias</taxon>
    </lineage>
</organism>
<dbReference type="AlphaFoldDB" id="A0A3S2MVK7"/>
<reference evidence="2 3" key="2">
    <citation type="submission" date="2019-01" db="EMBL/GenBank/DDBJ databases">
        <title>A chromosome length genome reference of the Java medaka (oryzias javanicus).</title>
        <authorList>
            <person name="Herpin A."/>
            <person name="Takehana Y."/>
            <person name="Naruse K."/>
            <person name="Ansai S."/>
            <person name="Kawaguchi M."/>
        </authorList>
    </citation>
    <scope>NUCLEOTIDE SEQUENCE [LARGE SCALE GENOMIC DNA]</scope>
    <source>
        <strain evidence="2">RS831</strain>
        <tissue evidence="2">Whole body</tissue>
    </source>
</reference>
<feature type="region of interest" description="Disordered" evidence="1">
    <location>
        <begin position="20"/>
        <end position="113"/>
    </location>
</feature>
<keyword evidence="3" id="KW-1185">Reference proteome</keyword>